<keyword evidence="6" id="KW-0067">ATP-binding</keyword>
<keyword evidence="4" id="KW-0547">Nucleotide-binding</keyword>
<dbReference type="PANTHER" id="PTHR24363">
    <property type="entry name" value="SERINE/THREONINE PROTEIN KINASE"/>
    <property type="match status" value="1"/>
</dbReference>
<accession>A0A7Z0WMS6</accession>
<dbReference type="EC" id="2.7.11.1" evidence="1"/>
<dbReference type="Pfam" id="PF16918">
    <property type="entry name" value="PknG_TPR"/>
    <property type="match status" value="1"/>
</dbReference>
<dbReference type="InterPro" id="IPR031636">
    <property type="entry name" value="PknG_TPR"/>
</dbReference>
<dbReference type="Pfam" id="PF00069">
    <property type="entry name" value="Pkinase"/>
    <property type="match status" value="1"/>
</dbReference>
<comment type="caution">
    <text evidence="11">The sequence shown here is derived from an EMBL/GenBank/DDBJ whole genome shotgun (WGS) entry which is preliminary data.</text>
</comment>
<evidence type="ECO:0000256" key="7">
    <source>
        <dbReference type="ARBA" id="ARBA00047899"/>
    </source>
</evidence>
<gene>
    <name evidence="11" type="ORF">BLA60_16015</name>
</gene>
<evidence type="ECO:0000256" key="5">
    <source>
        <dbReference type="ARBA" id="ARBA00022777"/>
    </source>
</evidence>
<dbReference type="InterPro" id="IPR011009">
    <property type="entry name" value="Kinase-like_dom_sf"/>
</dbReference>
<name>A0A7Z0WMS6_9PSEU</name>
<keyword evidence="3" id="KW-0808">Transferase</keyword>
<feature type="region of interest" description="Disordered" evidence="9">
    <location>
        <begin position="25"/>
        <end position="51"/>
    </location>
</feature>
<evidence type="ECO:0000259" key="10">
    <source>
        <dbReference type="PROSITE" id="PS50011"/>
    </source>
</evidence>
<sequence>MSPPTTCARPGCGGPVDDMGYCENCGHEAARPPSTPARPAPADDAEQGDPLSFPAFTVPLPVAGDGVRWCVTCRKEPDPRASKYCPECATPLGASLRRNDLVGDQYKVRGFLARGGQGETYLAQDVHLDDNDVVLKGHIAVGDSAVAERRALTTFEHPNIVRIYNFVTHPDAQLATPRDYIVMEYVGGLVLADVMLRSRTDRLPWRGPLTIEHVIMCGLQILAALQYLHGRGYLYCDLNPNNVILRSGGRDEQSNRVKLIDFGGVRRIGDRISPRVGTTGFVVSDAEIAEHGLTVRSDLHTVGVTLQRLHQAVVARPRATAAGRSPFVLVYERARHQDPRRRFASATEMAGQLDGVLREIASLRDGRPRPRPSAWFERGTVLLDGGLGRVPGLERWTTAAGDTSPLDVVLASGPPEPTDVAIGLPEPKDPTSGFVAGSATDDQGQPLSATEADRLGRLTDALDRCRADLAAADPNAARADLAQARILLDDDQDWRSCWHAGLIALWTGEVRVAAREFDAVYRALPGEDAPKLALAYCAEAGERPDLAESFYEAVWRRDPEVVSALFGLVRIRLGRADRAGAVALLDTTTSTWRHTVAVGVAAVQVLCGNLGDHRPTPEDLRDAADRLTHLNLDDGAKVRLETVLREARLARWLAENDRAEERAARRDLETSYLGLARQSRTPVDHTRLIDLANRHRPVTHI</sequence>
<dbReference type="PROSITE" id="PS50011">
    <property type="entry name" value="PROTEIN_KINASE_DOM"/>
    <property type="match status" value="1"/>
</dbReference>
<dbReference type="RefSeq" id="WP_075133662.1">
    <property type="nucleotide sequence ID" value="NZ_MSIF01000006.1"/>
</dbReference>
<evidence type="ECO:0000256" key="2">
    <source>
        <dbReference type="ARBA" id="ARBA00022527"/>
    </source>
</evidence>
<dbReference type="OrthoDB" id="137117at2"/>
<dbReference type="SUPFAM" id="SSF56112">
    <property type="entry name" value="Protein kinase-like (PK-like)"/>
    <property type="match status" value="1"/>
</dbReference>
<comment type="catalytic activity">
    <reaction evidence="7">
        <text>L-threonyl-[protein] + ATP = O-phospho-L-threonyl-[protein] + ADP + H(+)</text>
        <dbReference type="Rhea" id="RHEA:46608"/>
        <dbReference type="Rhea" id="RHEA-COMP:11060"/>
        <dbReference type="Rhea" id="RHEA-COMP:11605"/>
        <dbReference type="ChEBI" id="CHEBI:15378"/>
        <dbReference type="ChEBI" id="CHEBI:30013"/>
        <dbReference type="ChEBI" id="CHEBI:30616"/>
        <dbReference type="ChEBI" id="CHEBI:61977"/>
        <dbReference type="ChEBI" id="CHEBI:456216"/>
        <dbReference type="EC" id="2.7.11.1"/>
    </reaction>
</comment>
<keyword evidence="12" id="KW-1185">Reference proteome</keyword>
<evidence type="ECO:0000313" key="11">
    <source>
        <dbReference type="EMBL" id="OLF10672.1"/>
    </source>
</evidence>
<dbReference type="SMART" id="SM00220">
    <property type="entry name" value="S_TKc"/>
    <property type="match status" value="1"/>
</dbReference>
<dbReference type="Proteomes" id="UP000185696">
    <property type="component" value="Unassembled WGS sequence"/>
</dbReference>
<dbReference type="SUPFAM" id="SSF48452">
    <property type="entry name" value="TPR-like"/>
    <property type="match status" value="1"/>
</dbReference>
<keyword evidence="2" id="KW-0723">Serine/threonine-protein kinase</keyword>
<dbReference type="GO" id="GO:0004674">
    <property type="term" value="F:protein serine/threonine kinase activity"/>
    <property type="evidence" value="ECO:0007669"/>
    <property type="project" value="UniProtKB-KW"/>
</dbReference>
<evidence type="ECO:0000313" key="12">
    <source>
        <dbReference type="Proteomes" id="UP000185696"/>
    </source>
</evidence>
<feature type="domain" description="Protein kinase" evidence="10">
    <location>
        <begin position="106"/>
        <end position="383"/>
    </location>
</feature>
<evidence type="ECO:0000256" key="6">
    <source>
        <dbReference type="ARBA" id="ARBA00022840"/>
    </source>
</evidence>
<evidence type="ECO:0000256" key="8">
    <source>
        <dbReference type="ARBA" id="ARBA00048679"/>
    </source>
</evidence>
<keyword evidence="5" id="KW-0418">Kinase</keyword>
<dbReference type="GO" id="GO:0005524">
    <property type="term" value="F:ATP binding"/>
    <property type="evidence" value="ECO:0007669"/>
    <property type="project" value="UniProtKB-KW"/>
</dbReference>
<dbReference type="EMBL" id="MSIF01000006">
    <property type="protein sequence ID" value="OLF10672.1"/>
    <property type="molecule type" value="Genomic_DNA"/>
</dbReference>
<dbReference type="InterPro" id="IPR000719">
    <property type="entry name" value="Prot_kinase_dom"/>
</dbReference>
<comment type="catalytic activity">
    <reaction evidence="8">
        <text>L-seryl-[protein] + ATP = O-phospho-L-seryl-[protein] + ADP + H(+)</text>
        <dbReference type="Rhea" id="RHEA:17989"/>
        <dbReference type="Rhea" id="RHEA-COMP:9863"/>
        <dbReference type="Rhea" id="RHEA-COMP:11604"/>
        <dbReference type="ChEBI" id="CHEBI:15378"/>
        <dbReference type="ChEBI" id="CHEBI:29999"/>
        <dbReference type="ChEBI" id="CHEBI:30616"/>
        <dbReference type="ChEBI" id="CHEBI:83421"/>
        <dbReference type="ChEBI" id="CHEBI:456216"/>
        <dbReference type="EC" id="2.7.11.1"/>
    </reaction>
</comment>
<dbReference type="Gene3D" id="3.30.200.20">
    <property type="entry name" value="Phosphorylase Kinase, domain 1"/>
    <property type="match status" value="1"/>
</dbReference>
<reference evidence="11 12" key="1">
    <citation type="submission" date="2016-12" db="EMBL/GenBank/DDBJ databases">
        <title>The draft genome sequence of Actinophytocola xinjiangensis.</title>
        <authorList>
            <person name="Wang W."/>
            <person name="Yuan L."/>
        </authorList>
    </citation>
    <scope>NUCLEOTIDE SEQUENCE [LARGE SCALE GENOMIC DNA]</scope>
    <source>
        <strain evidence="11 12">CGMCC 4.4663</strain>
    </source>
</reference>
<dbReference type="AlphaFoldDB" id="A0A7Z0WMS6"/>
<evidence type="ECO:0000256" key="4">
    <source>
        <dbReference type="ARBA" id="ARBA00022741"/>
    </source>
</evidence>
<evidence type="ECO:0000256" key="3">
    <source>
        <dbReference type="ARBA" id="ARBA00022679"/>
    </source>
</evidence>
<protein>
    <recommendedName>
        <fullName evidence="1">non-specific serine/threonine protein kinase</fullName>
        <ecNumber evidence="1">2.7.11.1</ecNumber>
    </recommendedName>
</protein>
<evidence type="ECO:0000256" key="1">
    <source>
        <dbReference type="ARBA" id="ARBA00012513"/>
    </source>
</evidence>
<organism evidence="11 12">
    <name type="scientific">Actinophytocola xinjiangensis</name>
    <dbReference type="NCBI Taxonomy" id="485602"/>
    <lineage>
        <taxon>Bacteria</taxon>
        <taxon>Bacillati</taxon>
        <taxon>Actinomycetota</taxon>
        <taxon>Actinomycetes</taxon>
        <taxon>Pseudonocardiales</taxon>
        <taxon>Pseudonocardiaceae</taxon>
    </lineage>
</organism>
<proteinExistence type="predicted"/>
<dbReference type="Gene3D" id="1.10.510.10">
    <property type="entry name" value="Transferase(Phosphotransferase) domain 1"/>
    <property type="match status" value="1"/>
</dbReference>
<dbReference type="InterPro" id="IPR011990">
    <property type="entry name" value="TPR-like_helical_dom_sf"/>
</dbReference>
<dbReference type="PANTHER" id="PTHR24363:SF0">
    <property type="entry name" value="SERINE_THREONINE KINASE LIKE DOMAIN CONTAINING 1"/>
    <property type="match status" value="1"/>
</dbReference>
<evidence type="ECO:0000256" key="9">
    <source>
        <dbReference type="SAM" id="MobiDB-lite"/>
    </source>
</evidence>
<dbReference type="Gene3D" id="1.25.40.10">
    <property type="entry name" value="Tetratricopeptide repeat domain"/>
    <property type="match status" value="1"/>
</dbReference>